<feature type="transmembrane region" description="Helical" evidence="2">
    <location>
        <begin position="20"/>
        <end position="41"/>
    </location>
</feature>
<dbReference type="InterPro" id="IPR055729">
    <property type="entry name" value="DUF7305"/>
</dbReference>
<evidence type="ECO:0000256" key="1">
    <source>
        <dbReference type="SAM" id="MobiDB-lite"/>
    </source>
</evidence>
<organism evidence="4 5">
    <name type="scientific">Haloterrigena turkmenica (strain ATCC 51198 / DSM 5511 / JCM 9101 / NCIMB 13204 / VKM B-1734 / 4k)</name>
    <name type="common">Halococcus turkmenicus</name>
    <dbReference type="NCBI Taxonomy" id="543526"/>
    <lineage>
        <taxon>Archaea</taxon>
        <taxon>Methanobacteriati</taxon>
        <taxon>Methanobacteriota</taxon>
        <taxon>Stenosarchaea group</taxon>
        <taxon>Halobacteria</taxon>
        <taxon>Halobacteriales</taxon>
        <taxon>Natrialbaceae</taxon>
        <taxon>Haloterrigena</taxon>
    </lineage>
</organism>
<keyword evidence="5" id="KW-1185">Reference proteome</keyword>
<reference evidence="4 5" key="1">
    <citation type="journal article" date="2010" name="Stand. Genomic Sci.">
        <title>Complete genome sequence of Haloterrigena turkmenica type strain (4k).</title>
        <authorList>
            <person name="Saunders E."/>
            <person name="Tindall B.J."/>
            <person name="Fahnrich R."/>
            <person name="Lapidus A."/>
            <person name="Copeland A."/>
            <person name="Del Rio T.G."/>
            <person name="Lucas S."/>
            <person name="Chen F."/>
            <person name="Tice H."/>
            <person name="Cheng J.F."/>
            <person name="Han C."/>
            <person name="Detter J.C."/>
            <person name="Bruce D."/>
            <person name="Goodwin L."/>
            <person name="Chain P."/>
            <person name="Pitluck S."/>
            <person name="Pati A."/>
            <person name="Ivanova N."/>
            <person name="Mavromatis K."/>
            <person name="Chen A."/>
            <person name="Palaniappan K."/>
            <person name="Land M."/>
            <person name="Hauser L."/>
            <person name="Chang Y.J."/>
            <person name="Jeffries C.D."/>
            <person name="Brettin T."/>
            <person name="Rohde M."/>
            <person name="Goker M."/>
            <person name="Bristow J."/>
            <person name="Eisen J.A."/>
            <person name="Markowitz V."/>
            <person name="Hugenholtz P."/>
            <person name="Klenk H.P."/>
            <person name="Kyrpides N.C."/>
        </authorList>
    </citation>
    <scope>NUCLEOTIDE SEQUENCE [LARGE SCALE GENOMIC DNA]</scope>
    <source>
        <strain evidence="5">ATCC 51198 / DSM 5511 / JCM 9101 / NCIMB 13204 / VKM B-1734 / 4k</strain>
    </source>
</reference>
<dbReference type="Pfam" id="PF23960">
    <property type="entry name" value="DUF7289"/>
    <property type="match status" value="1"/>
</dbReference>
<dbReference type="EMBL" id="CP001860">
    <property type="protein sequence ID" value="ADB61133.1"/>
    <property type="molecule type" value="Genomic_DNA"/>
</dbReference>
<dbReference type="KEGG" id="htu:Htur_2253"/>
<dbReference type="AlphaFoldDB" id="D2RUG1"/>
<evidence type="ECO:0000259" key="3">
    <source>
        <dbReference type="Pfam" id="PF23981"/>
    </source>
</evidence>
<evidence type="ECO:0000313" key="5">
    <source>
        <dbReference type="Proteomes" id="UP000001903"/>
    </source>
</evidence>
<keyword evidence="2" id="KW-1133">Transmembrane helix</keyword>
<name>D2RUG1_HALTV</name>
<accession>D2RUG1</accession>
<proteinExistence type="predicted"/>
<protein>
    <recommendedName>
        <fullName evidence="3">DUF7305 domain-containing protein</fullName>
    </recommendedName>
</protein>
<feature type="domain" description="DUF7305" evidence="3">
    <location>
        <begin position="276"/>
        <end position="454"/>
    </location>
</feature>
<dbReference type="Proteomes" id="UP000001903">
    <property type="component" value="Chromosome"/>
</dbReference>
<dbReference type="InterPro" id="IPR055713">
    <property type="entry name" value="DUF7289"/>
</dbReference>
<evidence type="ECO:0000313" key="4">
    <source>
        <dbReference type="EMBL" id="ADB61133.1"/>
    </source>
</evidence>
<dbReference type="eggNOG" id="arCOG02911">
    <property type="taxonomic scope" value="Archaea"/>
</dbReference>
<feature type="region of interest" description="Disordered" evidence="1">
    <location>
        <begin position="256"/>
        <end position="278"/>
    </location>
</feature>
<gene>
    <name evidence="4" type="ordered locus">Htur_2253</name>
</gene>
<keyword evidence="2" id="KW-0472">Membrane</keyword>
<sequence length="495" mass="53444">MSASRGVGTTTSRERGQSTLMGVVLLIGMVAAGSLGIFLVAGDAITDAEQQSEQERIEQAFVELSNSISSSAGSGDVSQSMELHAGDQGAIAHHDSATYKVWTQNYNKTNSTIVANGSIGTIEYKDDDGTKIAYEGGAVFRETGRQTRVLSSPWIDYNHETSTLSFSVFGLTEDKTINSGDITIKQTNVDREPTNYIQNDHVFVEIHSEYCRGWQQYFVEQAGDTTLQEPCYGGGNEEGTVKVRLGYNDVTNAFSSGAAVPSEDNIESGTGNGHPIDDIEEAEYTPLDETIQQMVTEYDGNASENLSTTSSNSGGEYYAEELDGSYDFDLQNENATVVVNGSVTTDGDGITVSGCGNGEYTLSIYATGDFSLHDDVKPIGDCEDAPIETIQLYGTSTSSVDFHDSSSTFRGLLYVASDKFNPDNGDYQINFKGGGGMTFEGAIIANSIYFKSNTNYVEMAGLEDSEVDVIPEGYEPAPQLTYLNLTEYEIEIKND</sequence>
<dbReference type="Pfam" id="PF23981">
    <property type="entry name" value="DUF7305"/>
    <property type="match status" value="1"/>
</dbReference>
<evidence type="ECO:0000256" key="2">
    <source>
        <dbReference type="SAM" id="Phobius"/>
    </source>
</evidence>
<keyword evidence="2" id="KW-0812">Transmembrane</keyword>
<dbReference type="HOGENOM" id="CLU_548167_0_0_2"/>